<dbReference type="InterPro" id="IPR011009">
    <property type="entry name" value="Kinase-like_dom_sf"/>
</dbReference>
<sequence>MSGSPSQPPKFKGEPCTKKHMPPCKFISIVFKSPLRKRKTNLSNKETERPLMKCFSFEQISNATNNFHLDNIVGRGGYLEVYRGDLSDGRSIAVKMLAKENKEKEFLVELGIIGHVCHPNTAKDHGARIILLSLSRSNDPPALKVYTKVDVMSPALHPESHVSYSL</sequence>
<reference evidence="2 3" key="1">
    <citation type="journal article" date="2024" name="G3 (Bethesda)">
        <title>Genome assembly of Hibiscus sabdariffa L. provides insights into metabolisms of medicinal natural products.</title>
        <authorList>
            <person name="Kim T."/>
        </authorList>
    </citation>
    <scope>NUCLEOTIDE SEQUENCE [LARGE SCALE GENOMIC DNA]</scope>
    <source>
        <strain evidence="2">TK-2024</strain>
        <tissue evidence="2">Old leaves</tissue>
    </source>
</reference>
<dbReference type="PANTHER" id="PTHR47987:SF3">
    <property type="entry name" value="OS08G0249100 PROTEIN"/>
    <property type="match status" value="1"/>
</dbReference>
<dbReference type="InterPro" id="IPR046958">
    <property type="entry name" value="RBK1/2/STUNTED"/>
</dbReference>
<dbReference type="Gene3D" id="3.30.200.20">
    <property type="entry name" value="Phosphorylase Kinase, domain 1"/>
    <property type="match status" value="1"/>
</dbReference>
<keyword evidence="3" id="KW-1185">Reference proteome</keyword>
<dbReference type="EMBL" id="JBBPBN010000002">
    <property type="protein sequence ID" value="KAK9045086.1"/>
    <property type="molecule type" value="Genomic_DNA"/>
</dbReference>
<name>A0ABR2U5S7_9ROSI</name>
<dbReference type="PANTHER" id="PTHR47987">
    <property type="entry name" value="OS08G0249100 PROTEIN"/>
    <property type="match status" value="1"/>
</dbReference>
<dbReference type="InterPro" id="IPR000719">
    <property type="entry name" value="Prot_kinase_dom"/>
</dbReference>
<feature type="domain" description="Protein kinase" evidence="1">
    <location>
        <begin position="67"/>
        <end position="166"/>
    </location>
</feature>
<gene>
    <name evidence="2" type="ORF">V6N11_058976</name>
</gene>
<dbReference type="PROSITE" id="PS50011">
    <property type="entry name" value="PROTEIN_KINASE_DOM"/>
    <property type="match status" value="1"/>
</dbReference>
<evidence type="ECO:0000313" key="3">
    <source>
        <dbReference type="Proteomes" id="UP001396334"/>
    </source>
</evidence>
<organism evidence="2 3">
    <name type="scientific">Hibiscus sabdariffa</name>
    <name type="common">roselle</name>
    <dbReference type="NCBI Taxonomy" id="183260"/>
    <lineage>
        <taxon>Eukaryota</taxon>
        <taxon>Viridiplantae</taxon>
        <taxon>Streptophyta</taxon>
        <taxon>Embryophyta</taxon>
        <taxon>Tracheophyta</taxon>
        <taxon>Spermatophyta</taxon>
        <taxon>Magnoliopsida</taxon>
        <taxon>eudicotyledons</taxon>
        <taxon>Gunneridae</taxon>
        <taxon>Pentapetalae</taxon>
        <taxon>rosids</taxon>
        <taxon>malvids</taxon>
        <taxon>Malvales</taxon>
        <taxon>Malvaceae</taxon>
        <taxon>Malvoideae</taxon>
        <taxon>Hibiscus</taxon>
    </lineage>
</organism>
<evidence type="ECO:0000313" key="2">
    <source>
        <dbReference type="EMBL" id="KAK9045086.1"/>
    </source>
</evidence>
<accession>A0ABR2U5S7</accession>
<comment type="caution">
    <text evidence="2">The sequence shown here is derived from an EMBL/GenBank/DDBJ whole genome shotgun (WGS) entry which is preliminary data.</text>
</comment>
<proteinExistence type="predicted"/>
<protein>
    <recommendedName>
        <fullName evidence="1">Protein kinase domain-containing protein</fullName>
    </recommendedName>
</protein>
<dbReference type="Proteomes" id="UP001396334">
    <property type="component" value="Unassembled WGS sequence"/>
</dbReference>
<dbReference type="SUPFAM" id="SSF56112">
    <property type="entry name" value="Protein kinase-like (PK-like)"/>
    <property type="match status" value="1"/>
</dbReference>
<evidence type="ECO:0000259" key="1">
    <source>
        <dbReference type="PROSITE" id="PS50011"/>
    </source>
</evidence>